<keyword evidence="3" id="KW-1185">Reference proteome</keyword>
<protein>
    <recommendedName>
        <fullName evidence="4">DUF4384 domain-containing protein</fullName>
    </recommendedName>
</protein>
<accession>A0ABV7HBL1</accession>
<evidence type="ECO:0000256" key="1">
    <source>
        <dbReference type="SAM" id="SignalP"/>
    </source>
</evidence>
<evidence type="ECO:0000313" key="2">
    <source>
        <dbReference type="EMBL" id="MFC3150088.1"/>
    </source>
</evidence>
<feature type="chain" id="PRO_5045140836" description="DUF4384 domain-containing protein" evidence="1">
    <location>
        <begin position="23"/>
        <end position="469"/>
    </location>
</feature>
<keyword evidence="1" id="KW-0732">Signal</keyword>
<dbReference type="EMBL" id="JBHRSZ010000002">
    <property type="protein sequence ID" value="MFC3150088.1"/>
    <property type="molecule type" value="Genomic_DNA"/>
</dbReference>
<name>A0ABV7HBL1_9GAMM</name>
<organism evidence="2 3">
    <name type="scientific">Litoribrevibacter euphylliae</name>
    <dbReference type="NCBI Taxonomy" id="1834034"/>
    <lineage>
        <taxon>Bacteria</taxon>
        <taxon>Pseudomonadati</taxon>
        <taxon>Pseudomonadota</taxon>
        <taxon>Gammaproteobacteria</taxon>
        <taxon>Oceanospirillales</taxon>
        <taxon>Oceanospirillaceae</taxon>
        <taxon>Litoribrevibacter</taxon>
    </lineage>
</organism>
<feature type="signal peptide" evidence="1">
    <location>
        <begin position="1"/>
        <end position="22"/>
    </location>
</feature>
<gene>
    <name evidence="2" type="ORF">ACFOEK_03530</name>
</gene>
<dbReference type="Proteomes" id="UP001595476">
    <property type="component" value="Unassembled WGS sequence"/>
</dbReference>
<proteinExistence type="predicted"/>
<evidence type="ECO:0000313" key="3">
    <source>
        <dbReference type="Proteomes" id="UP001595476"/>
    </source>
</evidence>
<reference evidence="3" key="1">
    <citation type="journal article" date="2019" name="Int. J. Syst. Evol. Microbiol.">
        <title>The Global Catalogue of Microorganisms (GCM) 10K type strain sequencing project: providing services to taxonomists for standard genome sequencing and annotation.</title>
        <authorList>
            <consortium name="The Broad Institute Genomics Platform"/>
            <consortium name="The Broad Institute Genome Sequencing Center for Infectious Disease"/>
            <person name="Wu L."/>
            <person name="Ma J."/>
        </authorList>
    </citation>
    <scope>NUCLEOTIDE SEQUENCE [LARGE SCALE GENOMIC DNA]</scope>
    <source>
        <strain evidence="3">KCTC 52438</strain>
    </source>
</reference>
<comment type="caution">
    <text evidence="2">The sequence shown here is derived from an EMBL/GenBank/DDBJ whole genome shotgun (WGS) entry which is preliminary data.</text>
</comment>
<sequence length="469" mass="52093">MYKVLNKLIALSLLVFVSVSYGQTWDAQSFGPTEAYAREQVLSHLASNLYVQIESESVSVADTVKGLKSTTKTKATTHLPILGAQVDCFAKSNEYTCHGLLDSQQAAPLYLQKLTLLSDEIQHTEKAIDSMSQIQQEQALAKAINQIDEWYRLREVLALLSSADAKKASLDVSKHDLMERLQQSVSQSKSLAHAAKQLVKNITQSNILILPATLQSSREVTEFAQAMKVHLESVLGGKTTSLNRAEYYFEGQYAKHGKGITVNYRLVDRQGSVVAARLVRLAPSAFAHLNTQPKAVDFDQLLHSGYAVSSDFSVQLRTNRGMRDLAFMAGESVELFIKLNQPGYYYLVGHTKSNQGEKSYLLDLQDAPGNRKFIQYVNADDANRWMSLGEFEIEPPFGVESLQVMALKNDPMDLIPYTEFDGTYYTIAKSVSEGVSKTRGLVKKKKKASEVNPAEAVLMFTTLPRVVTD</sequence>
<evidence type="ECO:0008006" key="4">
    <source>
        <dbReference type="Google" id="ProtNLM"/>
    </source>
</evidence>
<dbReference type="RefSeq" id="WP_386716247.1">
    <property type="nucleotide sequence ID" value="NZ_JBHRSZ010000002.1"/>
</dbReference>